<gene>
    <name evidence="2" type="ORF">PGTUg99_017733</name>
</gene>
<feature type="compositionally biased region" description="Low complexity" evidence="1">
    <location>
        <begin position="294"/>
        <end position="304"/>
    </location>
</feature>
<feature type="region of interest" description="Disordered" evidence="1">
    <location>
        <begin position="1"/>
        <end position="20"/>
    </location>
</feature>
<dbReference type="AlphaFoldDB" id="A0A5B0R9L7"/>
<comment type="caution">
    <text evidence="2">The sequence shown here is derived from an EMBL/GenBank/DDBJ whole genome shotgun (WGS) entry which is preliminary data.</text>
</comment>
<sequence>MSLIRLTRSYSTTTTTTTTTTTPTTIKHQFIHRPTKPKLTSSNDIQFLPPAKFALSIISLSYNRPNVHALLSQSWPASRSIRHIDPNQLFILTAIPARFVNQNQPIPNHIHTLSSCFSKQDQERWKERRIEKQRSKRKPTHQLRLTFSLRIKELHKSAVIRKSIRKRWIAALKLIVQYGASSSRSTECTSAAAAAADPKKNSVERRMAEGEEEEIVRIDPAQAGFHRWLDPDHYYIVHPTLALNTVGLPQLIRAIREALLAIHPISNNPRPPRDTPSSTHPSRKPFLKTTHVASSPQSQSGSSSRTNNQHAPPTQSNPFIIKPQTHSLISESPSRRLPSKHPQFMCPQQTQSSPASLNKPRNTSTGSSSDHPPPFSPPRRRLPTSDPKFVSPQPTRSGPPASVHMKPSAPTSVISTTPEDHSLKSSLEPPRKILPSRPIFTPPKHNHPTTLYKPQITSTGPGSHHHSSFEPPPRKIPSSQPKFIPPQQNHATTPTSLHMPSRTSSTGSGSHHRSSFEPPPRKIPSSQPKFIPPQQNHVTTPTSLHMPSRVSSTGPGSHHRSSFEPPPRKIPSSQPKFFIPPPLSHSTATTTHQPSSLSPPRRLPIPLKK</sequence>
<feature type="compositionally biased region" description="Polar residues" evidence="1">
    <location>
        <begin position="346"/>
        <end position="366"/>
    </location>
</feature>
<evidence type="ECO:0000256" key="1">
    <source>
        <dbReference type="SAM" id="MobiDB-lite"/>
    </source>
</evidence>
<dbReference type="Proteomes" id="UP000325313">
    <property type="component" value="Unassembled WGS sequence"/>
</dbReference>
<feature type="compositionally biased region" description="Polar residues" evidence="1">
    <location>
        <begin position="584"/>
        <end position="593"/>
    </location>
</feature>
<feature type="compositionally biased region" description="Polar residues" evidence="1">
    <location>
        <begin position="305"/>
        <end position="332"/>
    </location>
</feature>
<name>A0A5B0R9L7_PUCGR</name>
<proteinExistence type="predicted"/>
<feature type="compositionally biased region" description="Polar residues" evidence="1">
    <location>
        <begin position="477"/>
        <end position="498"/>
    </location>
</feature>
<accession>A0A5B0R9L7</accession>
<dbReference type="EMBL" id="VDEP01000236">
    <property type="protein sequence ID" value="KAA1122008.1"/>
    <property type="molecule type" value="Genomic_DNA"/>
</dbReference>
<evidence type="ECO:0000313" key="2">
    <source>
        <dbReference type="EMBL" id="KAA1122008.1"/>
    </source>
</evidence>
<feature type="compositionally biased region" description="Low complexity" evidence="1">
    <location>
        <begin position="594"/>
        <end position="609"/>
    </location>
</feature>
<feature type="region of interest" description="Disordered" evidence="1">
    <location>
        <begin position="264"/>
        <end position="609"/>
    </location>
</feature>
<protein>
    <submittedName>
        <fullName evidence="2">Uncharacterized protein</fullName>
    </submittedName>
</protein>
<organism evidence="2 3">
    <name type="scientific">Puccinia graminis f. sp. tritici</name>
    <dbReference type="NCBI Taxonomy" id="56615"/>
    <lineage>
        <taxon>Eukaryota</taxon>
        <taxon>Fungi</taxon>
        <taxon>Dikarya</taxon>
        <taxon>Basidiomycota</taxon>
        <taxon>Pucciniomycotina</taxon>
        <taxon>Pucciniomycetes</taxon>
        <taxon>Pucciniales</taxon>
        <taxon>Pucciniaceae</taxon>
        <taxon>Puccinia</taxon>
    </lineage>
</organism>
<reference evidence="2 3" key="1">
    <citation type="submission" date="2019-05" db="EMBL/GenBank/DDBJ databases">
        <title>Emergence of the Ug99 lineage of the wheat stem rust pathogen through somatic hybridization.</title>
        <authorList>
            <person name="Li F."/>
            <person name="Upadhyaya N.M."/>
            <person name="Sperschneider J."/>
            <person name="Matny O."/>
            <person name="Nguyen-Phuc H."/>
            <person name="Mago R."/>
            <person name="Raley C."/>
            <person name="Miller M.E."/>
            <person name="Silverstein K.A.T."/>
            <person name="Henningsen E."/>
            <person name="Hirsch C.D."/>
            <person name="Visser B."/>
            <person name="Pretorius Z.A."/>
            <person name="Steffenson B.J."/>
            <person name="Schwessinger B."/>
            <person name="Dodds P.N."/>
            <person name="Figueroa M."/>
        </authorList>
    </citation>
    <scope>NUCLEOTIDE SEQUENCE [LARGE SCALE GENOMIC DNA]</scope>
    <source>
        <strain evidence="2 3">Ug99</strain>
    </source>
</reference>
<evidence type="ECO:0000313" key="3">
    <source>
        <dbReference type="Proteomes" id="UP000325313"/>
    </source>
</evidence>
<feature type="compositionally biased region" description="Polar residues" evidence="1">
    <location>
        <begin position="524"/>
        <end position="555"/>
    </location>
</feature>